<evidence type="ECO:0000313" key="7">
    <source>
        <dbReference type="EMBL" id="UXE58966.1"/>
    </source>
</evidence>
<evidence type="ECO:0000259" key="5">
    <source>
        <dbReference type="Pfam" id="PF02878"/>
    </source>
</evidence>
<dbReference type="InterPro" id="IPR005844">
    <property type="entry name" value="A-D-PHexomutase_a/b/a-I"/>
</dbReference>
<feature type="domain" description="Alpha-D-phosphohexomutase alpha/beta/alpha" evidence="6">
    <location>
        <begin position="284"/>
        <end position="396"/>
    </location>
</feature>
<dbReference type="GO" id="GO:0005975">
    <property type="term" value="P:carbohydrate metabolic process"/>
    <property type="evidence" value="ECO:0007669"/>
    <property type="project" value="InterPro"/>
</dbReference>
<dbReference type="Pfam" id="PF02880">
    <property type="entry name" value="PGM_PMM_III"/>
    <property type="match status" value="1"/>
</dbReference>
<dbReference type="KEGG" id="wna:KA717_23620"/>
<dbReference type="AlphaFoldDB" id="A0A977KSJ3"/>
<evidence type="ECO:0000256" key="3">
    <source>
        <dbReference type="ARBA" id="ARBA00022842"/>
    </source>
</evidence>
<dbReference type="GO" id="GO:0005829">
    <property type="term" value="C:cytosol"/>
    <property type="evidence" value="ECO:0007669"/>
    <property type="project" value="TreeGrafter"/>
</dbReference>
<evidence type="ECO:0000259" key="6">
    <source>
        <dbReference type="Pfam" id="PF02880"/>
    </source>
</evidence>
<sequence length="536" mass="60463">MTELRIIATKPFSEHRHLPRGLRQSLSIFQQPHYLANLVQCFLGILGDRTGQTLVIGGDGQMMTQELLQIVLKIAAASGLSRIIIGSQGVLSPSILSYLIGHYQAIGGILLSSRQLENEREIQLDYYEKNGRIASSHILEALQERSQIIQNYQLLDIPDLNFNRAMVVSLENLTLEVINSAAIYSKLLASLFDLDAIQDYLLPQNYRIAVKCFDPVNYAYGQLLLEKNLGLPIGTVSFETFPPLLDTLEARINLPRGNHPPSLTAVLTQHRYGIFGKERGVTASDSLAILVAHTALIPAYRGQEITVARSPFASVAVDHVCARLAFPCYESSDQWEFLSESLESPGITLAGNEQGELGANFSRERDGLWALLFWLNIIALRQQSVETILQSHWLKYGRNYHLCQTYRDIDLEILYPFWESLQNQDFREQANGHHEIVYSYPLKYYDQRQFQTIEQGGYCLGLTDGSRIIFKFEQDLNSQNTGNLQIYLESYEPNALAQSLTARSALAPLLAWVESLSWVQNLNKALLNTAPIRKTR</sequence>
<dbReference type="Proteomes" id="UP001065613">
    <property type="component" value="Chromosome"/>
</dbReference>
<evidence type="ECO:0008006" key="8">
    <source>
        <dbReference type="Google" id="ProtNLM"/>
    </source>
</evidence>
<dbReference type="InterPro" id="IPR016055">
    <property type="entry name" value="A-D-PHexomutase_a/b/a-I/II/III"/>
</dbReference>
<dbReference type="Pfam" id="PF02878">
    <property type="entry name" value="PGM_PMM_I"/>
    <property type="match status" value="1"/>
</dbReference>
<proteinExistence type="inferred from homology"/>
<dbReference type="Gene3D" id="3.30.310.50">
    <property type="entry name" value="Alpha-D-phosphohexomutase, C-terminal domain"/>
    <property type="match status" value="1"/>
</dbReference>
<evidence type="ECO:0000256" key="4">
    <source>
        <dbReference type="ARBA" id="ARBA00023235"/>
    </source>
</evidence>
<accession>A0A977KSJ3</accession>
<dbReference type="GO" id="GO:0004614">
    <property type="term" value="F:phosphoglucomutase activity"/>
    <property type="evidence" value="ECO:0007669"/>
    <property type="project" value="InterPro"/>
</dbReference>
<feature type="domain" description="Alpha-D-phosphohexomutase alpha/beta/alpha" evidence="5">
    <location>
        <begin position="21"/>
        <end position="146"/>
    </location>
</feature>
<dbReference type="InterPro" id="IPR005846">
    <property type="entry name" value="A-D-PHexomutase_a/b/a-III"/>
</dbReference>
<keyword evidence="3" id="KW-0460">Magnesium</keyword>
<keyword evidence="2" id="KW-0479">Metal-binding</keyword>
<dbReference type="InterPro" id="IPR045244">
    <property type="entry name" value="PGM"/>
</dbReference>
<reference evidence="7" key="1">
    <citation type="submission" date="2021-04" db="EMBL/GenBank/DDBJ databases">
        <title>Genome sequence of Woronichinia naegeliana from Washington state freshwater lake bloom.</title>
        <authorList>
            <person name="Dreher T.W."/>
        </authorList>
    </citation>
    <scope>NUCLEOTIDE SEQUENCE</scope>
    <source>
        <strain evidence="7">WA131</strain>
    </source>
</reference>
<dbReference type="PANTHER" id="PTHR22573:SF2">
    <property type="entry name" value="PHOSPHOGLUCOMUTASE"/>
    <property type="match status" value="1"/>
</dbReference>
<dbReference type="PANTHER" id="PTHR22573">
    <property type="entry name" value="PHOSPHOHEXOMUTASE FAMILY MEMBER"/>
    <property type="match status" value="1"/>
</dbReference>
<dbReference type="SUPFAM" id="SSF53738">
    <property type="entry name" value="Phosphoglucomutase, first 3 domains"/>
    <property type="match status" value="2"/>
</dbReference>
<evidence type="ECO:0000256" key="2">
    <source>
        <dbReference type="ARBA" id="ARBA00022723"/>
    </source>
</evidence>
<protein>
    <recommendedName>
        <fullName evidence="8">Phosphoglucomutase</fullName>
    </recommendedName>
</protein>
<gene>
    <name evidence="7" type="ORF">KA717_23620</name>
</gene>
<evidence type="ECO:0000256" key="1">
    <source>
        <dbReference type="ARBA" id="ARBA00010231"/>
    </source>
</evidence>
<name>A0A977KSJ3_9CYAN</name>
<organism evidence="7">
    <name type="scientific">Woronichinia naegeliana WA131</name>
    <dbReference type="NCBI Taxonomy" id="2824559"/>
    <lineage>
        <taxon>Bacteria</taxon>
        <taxon>Bacillati</taxon>
        <taxon>Cyanobacteriota</taxon>
        <taxon>Cyanophyceae</taxon>
        <taxon>Synechococcales</taxon>
        <taxon>Coelosphaeriaceae</taxon>
        <taxon>Woronichinia</taxon>
    </lineage>
</organism>
<keyword evidence="4" id="KW-0413">Isomerase</keyword>
<dbReference type="EMBL" id="CP073041">
    <property type="protein sequence ID" value="UXE58966.1"/>
    <property type="molecule type" value="Genomic_DNA"/>
</dbReference>
<comment type="similarity">
    <text evidence="1">Belongs to the phosphohexose mutase family.</text>
</comment>
<dbReference type="Gene3D" id="3.40.120.10">
    <property type="entry name" value="Alpha-D-Glucose-1,6-Bisphosphate, subunit A, domain 3"/>
    <property type="match status" value="2"/>
</dbReference>
<dbReference type="GO" id="GO:0046872">
    <property type="term" value="F:metal ion binding"/>
    <property type="evidence" value="ECO:0007669"/>
    <property type="project" value="UniProtKB-KW"/>
</dbReference>